<dbReference type="Gramene" id="BGIOSGA027303-TA">
    <property type="protein sequence ID" value="BGIOSGA027303-PA"/>
    <property type="gene ID" value="BGIOSGA027303"/>
</dbReference>
<feature type="compositionally biased region" description="Pro residues" evidence="1">
    <location>
        <begin position="8"/>
        <end position="19"/>
    </location>
</feature>
<organism evidence="2 3">
    <name type="scientific">Oryza sativa subsp. indica</name>
    <name type="common">Rice</name>
    <dbReference type="NCBI Taxonomy" id="39946"/>
    <lineage>
        <taxon>Eukaryota</taxon>
        <taxon>Viridiplantae</taxon>
        <taxon>Streptophyta</taxon>
        <taxon>Embryophyta</taxon>
        <taxon>Tracheophyta</taxon>
        <taxon>Spermatophyta</taxon>
        <taxon>Magnoliopsida</taxon>
        <taxon>Liliopsida</taxon>
        <taxon>Poales</taxon>
        <taxon>Poaceae</taxon>
        <taxon>BOP clade</taxon>
        <taxon>Oryzoideae</taxon>
        <taxon>Oryzeae</taxon>
        <taxon>Oryzinae</taxon>
        <taxon>Oryza</taxon>
        <taxon>Oryza sativa</taxon>
    </lineage>
</organism>
<gene>
    <name evidence="2" type="ORF">OsI_28558</name>
</gene>
<dbReference type="EMBL" id="CM000133">
    <property type="protein sequence ID" value="EAZ06325.1"/>
    <property type="molecule type" value="Genomic_DNA"/>
</dbReference>
<evidence type="ECO:0000256" key="1">
    <source>
        <dbReference type="SAM" id="MobiDB-lite"/>
    </source>
</evidence>
<proteinExistence type="predicted"/>
<dbReference type="HOGENOM" id="CLU_1328279_0_0_1"/>
<feature type="compositionally biased region" description="Gly residues" evidence="1">
    <location>
        <begin position="101"/>
        <end position="110"/>
    </location>
</feature>
<dbReference type="Proteomes" id="UP000007015">
    <property type="component" value="Chromosome 8"/>
</dbReference>
<feature type="region of interest" description="Disordered" evidence="1">
    <location>
        <begin position="1"/>
        <end position="24"/>
    </location>
</feature>
<protein>
    <submittedName>
        <fullName evidence="2">Uncharacterized protein</fullName>
    </submittedName>
</protein>
<evidence type="ECO:0000313" key="3">
    <source>
        <dbReference type="Proteomes" id="UP000007015"/>
    </source>
</evidence>
<reference evidence="2 3" key="1">
    <citation type="journal article" date="2005" name="PLoS Biol.">
        <title>The genomes of Oryza sativa: a history of duplications.</title>
        <authorList>
            <person name="Yu J."/>
            <person name="Wang J."/>
            <person name="Lin W."/>
            <person name="Li S."/>
            <person name="Li H."/>
            <person name="Zhou J."/>
            <person name="Ni P."/>
            <person name="Dong W."/>
            <person name="Hu S."/>
            <person name="Zeng C."/>
            <person name="Zhang J."/>
            <person name="Zhang Y."/>
            <person name="Li R."/>
            <person name="Xu Z."/>
            <person name="Li S."/>
            <person name="Li X."/>
            <person name="Zheng H."/>
            <person name="Cong L."/>
            <person name="Lin L."/>
            <person name="Yin J."/>
            <person name="Geng J."/>
            <person name="Li G."/>
            <person name="Shi J."/>
            <person name="Liu J."/>
            <person name="Lv H."/>
            <person name="Li J."/>
            <person name="Wang J."/>
            <person name="Deng Y."/>
            <person name="Ran L."/>
            <person name="Shi X."/>
            <person name="Wang X."/>
            <person name="Wu Q."/>
            <person name="Li C."/>
            <person name="Ren X."/>
            <person name="Wang J."/>
            <person name="Wang X."/>
            <person name="Li D."/>
            <person name="Liu D."/>
            <person name="Zhang X."/>
            <person name="Ji Z."/>
            <person name="Zhao W."/>
            <person name="Sun Y."/>
            <person name="Zhang Z."/>
            <person name="Bao J."/>
            <person name="Han Y."/>
            <person name="Dong L."/>
            <person name="Ji J."/>
            <person name="Chen P."/>
            <person name="Wu S."/>
            <person name="Liu J."/>
            <person name="Xiao Y."/>
            <person name="Bu D."/>
            <person name="Tan J."/>
            <person name="Yang L."/>
            <person name="Ye C."/>
            <person name="Zhang J."/>
            <person name="Xu J."/>
            <person name="Zhou Y."/>
            <person name="Yu Y."/>
            <person name="Zhang B."/>
            <person name="Zhuang S."/>
            <person name="Wei H."/>
            <person name="Liu B."/>
            <person name="Lei M."/>
            <person name="Yu H."/>
            <person name="Li Y."/>
            <person name="Xu H."/>
            <person name="Wei S."/>
            <person name="He X."/>
            <person name="Fang L."/>
            <person name="Zhang Z."/>
            <person name="Zhang Y."/>
            <person name="Huang X."/>
            <person name="Su Z."/>
            <person name="Tong W."/>
            <person name="Li J."/>
            <person name="Tong Z."/>
            <person name="Li S."/>
            <person name="Ye J."/>
            <person name="Wang L."/>
            <person name="Fang L."/>
            <person name="Lei T."/>
            <person name="Chen C."/>
            <person name="Chen H."/>
            <person name="Xu Z."/>
            <person name="Li H."/>
            <person name="Huang H."/>
            <person name="Zhang F."/>
            <person name="Xu H."/>
            <person name="Li N."/>
            <person name="Zhao C."/>
            <person name="Li S."/>
            <person name="Dong L."/>
            <person name="Huang Y."/>
            <person name="Li L."/>
            <person name="Xi Y."/>
            <person name="Qi Q."/>
            <person name="Li W."/>
            <person name="Zhang B."/>
            <person name="Hu W."/>
            <person name="Zhang Y."/>
            <person name="Tian X."/>
            <person name="Jiao Y."/>
            <person name="Liang X."/>
            <person name="Jin J."/>
            <person name="Gao L."/>
            <person name="Zheng W."/>
            <person name="Hao B."/>
            <person name="Liu S."/>
            <person name="Wang W."/>
            <person name="Yuan L."/>
            <person name="Cao M."/>
            <person name="McDermott J."/>
            <person name="Samudrala R."/>
            <person name="Wang J."/>
            <person name="Wong G.K."/>
            <person name="Yang H."/>
        </authorList>
    </citation>
    <scope>NUCLEOTIDE SEQUENCE [LARGE SCALE GENOMIC DNA]</scope>
    <source>
        <strain evidence="3">cv. 93-11</strain>
    </source>
</reference>
<accession>A2YTB4</accession>
<keyword evidence="3" id="KW-1185">Reference proteome</keyword>
<name>A2YTB4_ORYSI</name>
<feature type="region of interest" description="Disordered" evidence="1">
    <location>
        <begin position="87"/>
        <end position="191"/>
    </location>
</feature>
<evidence type="ECO:0000313" key="2">
    <source>
        <dbReference type="EMBL" id="EAZ06325.1"/>
    </source>
</evidence>
<sequence length="207" mass="21882">MPGAGSPLLPPPASSPPSPTAGNSPLLLLPLAFAEIPEAHFNGCVTEWPGSSRWRRWRLGVFGELPATGLNGGVDGDELGADLAASTPPHRCGQEAHSGVGSVGSDGVGGAQFLPQIHREIGRRPPSPSTGAGSPTHDRRVEDEDDDELCRRQGAPPMEHRRGRRDVERRRHPQASPTAATRRGLHAPMVEASPTRAMALAVETSME</sequence>
<dbReference type="AlphaFoldDB" id="A2YTB4"/>